<evidence type="ECO:0000313" key="10">
    <source>
        <dbReference type="EMBL" id="MFD1549554.1"/>
    </source>
</evidence>
<dbReference type="GO" id="GO:0004566">
    <property type="term" value="F:beta-glucuronidase activity"/>
    <property type="evidence" value="ECO:0007669"/>
    <property type="project" value="UniProtKB-EC"/>
</dbReference>
<reference evidence="11" key="1">
    <citation type="journal article" date="2019" name="Int. J. Syst. Evol. Microbiol.">
        <title>The Global Catalogue of Microorganisms (GCM) 10K type strain sequencing project: providing services to taxonomists for standard genome sequencing and annotation.</title>
        <authorList>
            <consortium name="The Broad Institute Genomics Platform"/>
            <consortium name="The Broad Institute Genome Sequencing Center for Infectious Disease"/>
            <person name="Wu L."/>
            <person name="Ma J."/>
        </authorList>
    </citation>
    <scope>NUCLEOTIDE SEQUENCE [LARGE SCALE GENOMIC DNA]</scope>
    <source>
        <strain evidence="11">CCM 8906</strain>
    </source>
</reference>
<evidence type="ECO:0000256" key="4">
    <source>
        <dbReference type="ARBA" id="ARBA00022801"/>
    </source>
</evidence>
<evidence type="ECO:0000313" key="11">
    <source>
        <dbReference type="Proteomes" id="UP001597195"/>
    </source>
</evidence>
<evidence type="ECO:0000259" key="8">
    <source>
        <dbReference type="Pfam" id="PF02836"/>
    </source>
</evidence>
<dbReference type="InterPro" id="IPR023232">
    <property type="entry name" value="Glyco_hydro_2_AS"/>
</dbReference>
<dbReference type="PROSITE" id="PS00608">
    <property type="entry name" value="GLYCOSYL_HYDROL_F2_2"/>
    <property type="match status" value="1"/>
</dbReference>
<dbReference type="EC" id="3.2.1.31" evidence="2"/>
<dbReference type="SUPFAM" id="SSF49785">
    <property type="entry name" value="Galactose-binding domain-like"/>
    <property type="match status" value="1"/>
</dbReference>
<evidence type="ECO:0000256" key="6">
    <source>
        <dbReference type="RuleBase" id="RU361154"/>
    </source>
</evidence>
<feature type="domain" description="Glycoside hydrolase family 2 catalytic" evidence="8">
    <location>
        <begin position="279"/>
        <end position="597"/>
    </location>
</feature>
<dbReference type="NCBIfam" id="NF007538">
    <property type="entry name" value="PRK10150.1"/>
    <property type="match status" value="1"/>
</dbReference>
<dbReference type="Proteomes" id="UP001597195">
    <property type="component" value="Unassembled WGS sequence"/>
</dbReference>
<dbReference type="Gene3D" id="2.60.40.10">
    <property type="entry name" value="Immunoglobulins"/>
    <property type="match status" value="1"/>
</dbReference>
<dbReference type="InterPro" id="IPR006104">
    <property type="entry name" value="Glyco_hydro_2_N"/>
</dbReference>
<keyword evidence="4 6" id="KW-0378">Hydrolase</keyword>
<dbReference type="PROSITE" id="PS00719">
    <property type="entry name" value="GLYCOSYL_HYDROL_F2_1"/>
    <property type="match status" value="1"/>
</dbReference>
<dbReference type="SUPFAM" id="SSF49303">
    <property type="entry name" value="beta-Galactosidase/glucuronidase domain"/>
    <property type="match status" value="1"/>
</dbReference>
<proteinExistence type="inferred from homology"/>
<dbReference type="InterPro" id="IPR006103">
    <property type="entry name" value="Glyco_hydro_2_cat"/>
</dbReference>
<sequence>MLYPLNTETRTVLSLNGIWQFQMQVPDEPRDPKQPLTDPDNIAVPASFNDQTTNLKLRHHDGYVWYERQLTIPHVLSEQRLSLRFGSATHEAWVYVNGIAVGHHKGGFTPFELPINDAAHVGENRITVKISNLLDDTTLPVGNYSETTDDAGHRIPHVDENFDFFNYAGLNRNVDLLATPWNRLEDITITPQIDLKANTADVTVHSETTQASGRIQVILRDASDTVVATGTGRDSAIHLDQIHLWQPLNAYLYHAQVTLLAEDGSVLDSYTEPFGLRTVAVKAGQFLINDRPFYFKGFGKHEDTYINGRGLNEAANVLDLNLLKHMGANSFRTSHYPYSEEMMRLCDREGIVVIDEVPAVGLMPGFDFNVSSKANSPKNNPYWHQVKTQAAHQQAIQEMIGRDKNHASVVIWSLANEPATHIEGAHDYFAPLFKLAKQLDPQQRPCTYINIMMATPKRDTCSDLADILCLNRYYGWYIQTGDLDAAAVAETQELQAWQAKYPTKPIMFTEFGADTLPGLHSAYNEPFSEEYQVNYYAMNAKVFDGITNFVGEQLWNFADFQTKVGIGRVQGNRKGIFNRAREPKAAATWLAHRWQAIPNFNYKN</sequence>
<dbReference type="InterPro" id="IPR006101">
    <property type="entry name" value="Glyco_hydro_2"/>
</dbReference>
<feature type="domain" description="Glycoside hydrolase family 2 immunoglobulin-like beta-sandwich" evidence="7">
    <location>
        <begin position="183"/>
        <end position="277"/>
    </location>
</feature>
<feature type="domain" description="Glycosyl hydrolases family 2 sugar binding" evidence="9">
    <location>
        <begin position="14"/>
        <end position="180"/>
    </location>
</feature>
<keyword evidence="5 6" id="KW-0326">Glycosidase</keyword>
<dbReference type="RefSeq" id="WP_125701255.1">
    <property type="nucleotide sequence ID" value="NZ_JBHTOM010000009.1"/>
</dbReference>
<evidence type="ECO:0000256" key="5">
    <source>
        <dbReference type="ARBA" id="ARBA00023295"/>
    </source>
</evidence>
<dbReference type="InterPro" id="IPR008979">
    <property type="entry name" value="Galactose-bd-like_sf"/>
</dbReference>
<name>A0ABW4H484_9LACO</name>
<dbReference type="SUPFAM" id="SSF51445">
    <property type="entry name" value="(Trans)glycosidases"/>
    <property type="match status" value="1"/>
</dbReference>
<evidence type="ECO:0000256" key="1">
    <source>
        <dbReference type="ARBA" id="ARBA00007401"/>
    </source>
</evidence>
<dbReference type="InterPro" id="IPR023230">
    <property type="entry name" value="Glyco_hydro_2_CS"/>
</dbReference>
<dbReference type="Gene3D" id="2.60.120.260">
    <property type="entry name" value="Galactose-binding domain-like"/>
    <property type="match status" value="1"/>
</dbReference>
<organism evidence="10 11">
    <name type="scientific">Levilactobacillus fuyuanensis</name>
    <dbReference type="NCBI Taxonomy" id="2486022"/>
    <lineage>
        <taxon>Bacteria</taxon>
        <taxon>Bacillati</taxon>
        <taxon>Bacillota</taxon>
        <taxon>Bacilli</taxon>
        <taxon>Lactobacillales</taxon>
        <taxon>Lactobacillaceae</taxon>
        <taxon>Levilactobacillus</taxon>
    </lineage>
</organism>
<dbReference type="PANTHER" id="PTHR10066:SF67">
    <property type="entry name" value="BETA-GLUCURONIDASE"/>
    <property type="match status" value="1"/>
</dbReference>
<accession>A0ABW4H484</accession>
<dbReference type="InterPro" id="IPR006102">
    <property type="entry name" value="Ig-like_GH2"/>
</dbReference>
<gene>
    <name evidence="10" type="primary">uidA</name>
    <name evidence="10" type="ORF">ACFQ5T_07565</name>
</gene>
<evidence type="ECO:0000256" key="3">
    <source>
        <dbReference type="ARBA" id="ARBA00016205"/>
    </source>
</evidence>
<dbReference type="Pfam" id="PF02836">
    <property type="entry name" value="Glyco_hydro_2_C"/>
    <property type="match status" value="1"/>
</dbReference>
<dbReference type="PRINTS" id="PR00132">
    <property type="entry name" value="GLHYDRLASE2"/>
</dbReference>
<evidence type="ECO:0000256" key="2">
    <source>
        <dbReference type="ARBA" id="ARBA00012761"/>
    </source>
</evidence>
<evidence type="ECO:0000259" key="9">
    <source>
        <dbReference type="Pfam" id="PF02837"/>
    </source>
</evidence>
<dbReference type="Pfam" id="PF00703">
    <property type="entry name" value="Glyco_hydro_2"/>
    <property type="match status" value="1"/>
</dbReference>
<comment type="caution">
    <text evidence="10">The sequence shown here is derived from an EMBL/GenBank/DDBJ whole genome shotgun (WGS) entry which is preliminary data.</text>
</comment>
<dbReference type="InterPro" id="IPR013783">
    <property type="entry name" value="Ig-like_fold"/>
</dbReference>
<dbReference type="EMBL" id="JBHTOM010000009">
    <property type="protein sequence ID" value="MFD1549554.1"/>
    <property type="molecule type" value="Genomic_DNA"/>
</dbReference>
<dbReference type="Pfam" id="PF02837">
    <property type="entry name" value="Glyco_hydro_2_N"/>
    <property type="match status" value="1"/>
</dbReference>
<evidence type="ECO:0000259" key="7">
    <source>
        <dbReference type="Pfam" id="PF00703"/>
    </source>
</evidence>
<comment type="similarity">
    <text evidence="1 6">Belongs to the glycosyl hydrolase 2 family.</text>
</comment>
<keyword evidence="11" id="KW-1185">Reference proteome</keyword>
<dbReference type="PANTHER" id="PTHR10066">
    <property type="entry name" value="BETA-GLUCURONIDASE"/>
    <property type="match status" value="1"/>
</dbReference>
<dbReference type="Gene3D" id="3.20.20.80">
    <property type="entry name" value="Glycosidases"/>
    <property type="match status" value="1"/>
</dbReference>
<dbReference type="InterPro" id="IPR017853">
    <property type="entry name" value="GH"/>
</dbReference>
<protein>
    <recommendedName>
        <fullName evidence="3">Beta-glucuronidase</fullName>
        <ecNumber evidence="2">3.2.1.31</ecNumber>
    </recommendedName>
</protein>
<dbReference type="InterPro" id="IPR036156">
    <property type="entry name" value="Beta-gal/glucu_dom_sf"/>
</dbReference>